<sequence length="510" mass="58230">MPHHCCVPLCTSDSRVKSSQDLSFHSFPKDESLKQKWVKNIRRDIGKNFNLNKHTRICSAHFEGTCYEVAVPGQVRRRLKKDALPTIFSWVTPKIPRRKLFRDKTPKTLKVTESGQRCVSGSSFMIDHSYSGPSDNMDYVIDDCDIQDVSPSPDTLNTSKQSSSTDDSLQDIEADPSPHKEDLFKQHKALLHARSKEKFTIVRFCSSDSDIRYYTGFPSYTAMCAFFHFLQPECNFLYYVGSENTSQGKAYEFVSKRGPSRSLSPLEELFLTLVRLRKGLPEKVIADLYNLSEGHISKIVNTWILFLFDRLRCLPIWPSHKQVRKTMPISFRTDYPDTRVIIDCTEIFIEQPSASVCQRETFSSYKHHNTAKGLVGIAPSGQITFISSLYAGRCSDKKIVRHCGLYDILEEGDSVMADKGFDIEEDLKERNLSLTIPPFLENQAQFTSQQLAATRNIAAVRVHVERAIRKVKEFEILRHTVPISLCPMLEKIWTVCAHLANFTGSLFKNK</sequence>
<dbReference type="InterPro" id="IPR027806">
    <property type="entry name" value="HARBI1_dom"/>
</dbReference>
<evidence type="ECO:0000313" key="9">
    <source>
        <dbReference type="EMBL" id="KAH3776509.1"/>
    </source>
</evidence>
<keyword evidence="4" id="KW-0862">Zinc</keyword>
<comment type="caution">
    <text evidence="9">The sequence shown here is derived from an EMBL/GenBank/DDBJ whole genome shotgun (WGS) entry which is preliminary data.</text>
</comment>
<dbReference type="SMART" id="SM00692">
    <property type="entry name" value="DM3"/>
    <property type="match status" value="1"/>
</dbReference>
<feature type="region of interest" description="Disordered" evidence="7">
    <location>
        <begin position="152"/>
        <end position="178"/>
    </location>
</feature>
<accession>A0A9D4IKP0</accession>
<dbReference type="InterPro" id="IPR006612">
    <property type="entry name" value="THAP_Znf"/>
</dbReference>
<dbReference type="SMART" id="SM00980">
    <property type="entry name" value="THAP"/>
    <property type="match status" value="1"/>
</dbReference>
<evidence type="ECO:0000313" key="10">
    <source>
        <dbReference type="Proteomes" id="UP000828390"/>
    </source>
</evidence>
<feature type="compositionally biased region" description="Polar residues" evidence="7">
    <location>
        <begin position="152"/>
        <end position="167"/>
    </location>
</feature>
<dbReference type="GO" id="GO:0003677">
    <property type="term" value="F:DNA binding"/>
    <property type="evidence" value="ECO:0007669"/>
    <property type="project" value="UniProtKB-UniRule"/>
</dbReference>
<feature type="domain" description="THAP-type" evidence="8">
    <location>
        <begin position="1"/>
        <end position="88"/>
    </location>
</feature>
<keyword evidence="10" id="KW-1185">Reference proteome</keyword>
<keyword evidence="2" id="KW-0479">Metal-binding</keyword>
<dbReference type="Pfam" id="PF05485">
    <property type="entry name" value="THAP"/>
    <property type="match status" value="1"/>
</dbReference>
<reference evidence="9" key="1">
    <citation type="journal article" date="2019" name="bioRxiv">
        <title>The Genome of the Zebra Mussel, Dreissena polymorpha: A Resource for Invasive Species Research.</title>
        <authorList>
            <person name="McCartney M.A."/>
            <person name="Auch B."/>
            <person name="Kono T."/>
            <person name="Mallez S."/>
            <person name="Zhang Y."/>
            <person name="Obille A."/>
            <person name="Becker A."/>
            <person name="Abrahante J.E."/>
            <person name="Garbe J."/>
            <person name="Badalamenti J.P."/>
            <person name="Herman A."/>
            <person name="Mangelson H."/>
            <person name="Liachko I."/>
            <person name="Sullivan S."/>
            <person name="Sone E.D."/>
            <person name="Koren S."/>
            <person name="Silverstein K.A.T."/>
            <person name="Beckman K.B."/>
            <person name="Gohl D.M."/>
        </authorList>
    </citation>
    <scope>NUCLEOTIDE SEQUENCE</scope>
    <source>
        <strain evidence="9">Duluth1</strain>
        <tissue evidence="9">Whole animal</tissue>
    </source>
</reference>
<protein>
    <recommendedName>
        <fullName evidence="8">THAP-type domain-containing protein</fullName>
    </recommendedName>
</protein>
<gene>
    <name evidence="9" type="ORF">DPMN_177936</name>
</gene>
<organism evidence="9 10">
    <name type="scientific">Dreissena polymorpha</name>
    <name type="common">Zebra mussel</name>
    <name type="synonym">Mytilus polymorpha</name>
    <dbReference type="NCBI Taxonomy" id="45954"/>
    <lineage>
        <taxon>Eukaryota</taxon>
        <taxon>Metazoa</taxon>
        <taxon>Spiralia</taxon>
        <taxon>Lophotrochozoa</taxon>
        <taxon>Mollusca</taxon>
        <taxon>Bivalvia</taxon>
        <taxon>Autobranchia</taxon>
        <taxon>Heteroconchia</taxon>
        <taxon>Euheterodonta</taxon>
        <taxon>Imparidentia</taxon>
        <taxon>Neoheterodontei</taxon>
        <taxon>Myida</taxon>
        <taxon>Dreissenoidea</taxon>
        <taxon>Dreissenidae</taxon>
        <taxon>Dreissena</taxon>
    </lineage>
</organism>
<evidence type="ECO:0000256" key="4">
    <source>
        <dbReference type="ARBA" id="ARBA00022833"/>
    </source>
</evidence>
<keyword evidence="3 6" id="KW-0863">Zinc-finger</keyword>
<evidence type="ECO:0000256" key="3">
    <source>
        <dbReference type="ARBA" id="ARBA00022771"/>
    </source>
</evidence>
<dbReference type="OrthoDB" id="6086766at2759"/>
<dbReference type="PANTHER" id="PTHR23080">
    <property type="entry name" value="THAP DOMAIN PROTEIN"/>
    <property type="match status" value="1"/>
</dbReference>
<dbReference type="PROSITE" id="PS50950">
    <property type="entry name" value="ZF_THAP"/>
    <property type="match status" value="1"/>
</dbReference>
<reference evidence="9" key="2">
    <citation type="submission" date="2020-11" db="EMBL/GenBank/DDBJ databases">
        <authorList>
            <person name="McCartney M.A."/>
            <person name="Auch B."/>
            <person name="Kono T."/>
            <person name="Mallez S."/>
            <person name="Becker A."/>
            <person name="Gohl D.M."/>
            <person name="Silverstein K.A.T."/>
            <person name="Koren S."/>
            <person name="Bechman K.B."/>
            <person name="Herman A."/>
            <person name="Abrahante J.E."/>
            <person name="Garbe J."/>
        </authorList>
    </citation>
    <scope>NUCLEOTIDE SEQUENCE</scope>
    <source>
        <strain evidence="9">Duluth1</strain>
        <tissue evidence="9">Whole animal</tissue>
    </source>
</reference>
<dbReference type="AlphaFoldDB" id="A0A9D4IKP0"/>
<dbReference type="Pfam" id="PF13359">
    <property type="entry name" value="DDE_Tnp_4"/>
    <property type="match status" value="1"/>
</dbReference>
<dbReference type="GO" id="GO:0008270">
    <property type="term" value="F:zinc ion binding"/>
    <property type="evidence" value="ECO:0007669"/>
    <property type="project" value="UniProtKB-KW"/>
</dbReference>
<evidence type="ECO:0000256" key="7">
    <source>
        <dbReference type="SAM" id="MobiDB-lite"/>
    </source>
</evidence>
<name>A0A9D4IKP0_DREPO</name>
<dbReference type="Gene3D" id="6.20.210.20">
    <property type="entry name" value="THAP domain"/>
    <property type="match status" value="1"/>
</dbReference>
<proteinExistence type="predicted"/>
<dbReference type="PANTHER" id="PTHR23080:SF133">
    <property type="entry name" value="SI:CH211-262I1.5-RELATED"/>
    <property type="match status" value="1"/>
</dbReference>
<dbReference type="InterPro" id="IPR027805">
    <property type="entry name" value="Transposase_HTH_dom"/>
</dbReference>
<dbReference type="InterPro" id="IPR038441">
    <property type="entry name" value="THAP_Znf_sf"/>
</dbReference>
<dbReference type="EMBL" id="JAIWYP010000009">
    <property type="protein sequence ID" value="KAH3776509.1"/>
    <property type="molecule type" value="Genomic_DNA"/>
</dbReference>
<dbReference type="SUPFAM" id="SSF57716">
    <property type="entry name" value="Glucocorticoid receptor-like (DNA-binding domain)"/>
    <property type="match status" value="1"/>
</dbReference>
<dbReference type="Proteomes" id="UP000828390">
    <property type="component" value="Unassembled WGS sequence"/>
</dbReference>
<dbReference type="Pfam" id="PF13613">
    <property type="entry name" value="HTH_Tnp_4"/>
    <property type="match status" value="1"/>
</dbReference>
<evidence type="ECO:0000256" key="2">
    <source>
        <dbReference type="ARBA" id="ARBA00022723"/>
    </source>
</evidence>
<evidence type="ECO:0000256" key="1">
    <source>
        <dbReference type="ARBA" id="ARBA00001968"/>
    </source>
</evidence>
<comment type="cofactor">
    <cofactor evidence="1">
        <name>a divalent metal cation</name>
        <dbReference type="ChEBI" id="CHEBI:60240"/>
    </cofactor>
</comment>
<evidence type="ECO:0000259" key="8">
    <source>
        <dbReference type="PROSITE" id="PS50950"/>
    </source>
</evidence>
<evidence type="ECO:0000256" key="6">
    <source>
        <dbReference type="PROSITE-ProRule" id="PRU00309"/>
    </source>
</evidence>
<keyword evidence="5 6" id="KW-0238">DNA-binding</keyword>
<evidence type="ECO:0000256" key="5">
    <source>
        <dbReference type="ARBA" id="ARBA00023125"/>
    </source>
</evidence>